<dbReference type="Gene3D" id="3.30.40.10">
    <property type="entry name" value="Zinc/RING finger domain, C3HC4 (zinc finger)"/>
    <property type="match status" value="2"/>
</dbReference>
<dbReference type="Pfam" id="PF13639">
    <property type="entry name" value="zf-RING_2"/>
    <property type="match status" value="1"/>
</dbReference>
<keyword evidence="1" id="KW-0479">Metal-binding</keyword>
<gene>
    <name evidence="8" type="ORF">NXF25_001306</name>
</gene>
<feature type="compositionally biased region" description="Basic and acidic residues" evidence="5">
    <location>
        <begin position="821"/>
        <end position="832"/>
    </location>
</feature>
<dbReference type="PANTHER" id="PTHR12618">
    <property type="entry name" value="PHD AND RING FINGER DOMAIN-CONTAINING PROTEIN 1"/>
    <property type="match status" value="1"/>
</dbReference>
<dbReference type="InterPro" id="IPR001841">
    <property type="entry name" value="Znf_RING"/>
</dbReference>
<dbReference type="CDD" id="cd15536">
    <property type="entry name" value="PHD_PHRF1"/>
    <property type="match status" value="1"/>
</dbReference>
<dbReference type="SMART" id="SM00184">
    <property type="entry name" value="RING"/>
    <property type="match status" value="2"/>
</dbReference>
<keyword evidence="9" id="KW-1185">Reference proteome</keyword>
<evidence type="ECO:0000256" key="1">
    <source>
        <dbReference type="ARBA" id="ARBA00022723"/>
    </source>
</evidence>
<dbReference type="InterPro" id="IPR017907">
    <property type="entry name" value="Znf_RING_CS"/>
</dbReference>
<evidence type="ECO:0000256" key="2">
    <source>
        <dbReference type="ARBA" id="ARBA00022771"/>
    </source>
</evidence>
<feature type="region of interest" description="Disordered" evidence="5">
    <location>
        <begin position="800"/>
        <end position="832"/>
    </location>
</feature>
<dbReference type="EMBL" id="JAOTOJ010000001">
    <property type="protein sequence ID" value="KAK9410131.1"/>
    <property type="molecule type" value="Genomic_DNA"/>
</dbReference>
<keyword evidence="3" id="KW-0862">Zinc</keyword>
<dbReference type="InterPro" id="IPR019787">
    <property type="entry name" value="Znf_PHD-finger"/>
</dbReference>
<dbReference type="InterPro" id="IPR013083">
    <property type="entry name" value="Znf_RING/FYVE/PHD"/>
</dbReference>
<dbReference type="InterPro" id="IPR001965">
    <property type="entry name" value="Znf_PHD"/>
</dbReference>
<dbReference type="Pfam" id="PF00628">
    <property type="entry name" value="PHD"/>
    <property type="match status" value="1"/>
</dbReference>
<dbReference type="GO" id="GO:0008270">
    <property type="term" value="F:zinc ion binding"/>
    <property type="evidence" value="ECO:0007669"/>
    <property type="project" value="UniProtKB-KW"/>
</dbReference>
<dbReference type="InterPro" id="IPR047157">
    <property type="entry name" value="PHRF1/Atg35"/>
</dbReference>
<feature type="region of interest" description="Disordered" evidence="5">
    <location>
        <begin position="407"/>
        <end position="469"/>
    </location>
</feature>
<evidence type="ECO:0000313" key="8">
    <source>
        <dbReference type="EMBL" id="KAK9410131.1"/>
    </source>
</evidence>
<protein>
    <submittedName>
        <fullName evidence="8">PHD and RING finger domain-containing protein 1</fullName>
    </submittedName>
</protein>
<dbReference type="SUPFAM" id="SSF57903">
    <property type="entry name" value="FYVE/PHD zinc finger"/>
    <property type="match status" value="1"/>
</dbReference>
<dbReference type="PANTHER" id="PTHR12618:SF20">
    <property type="entry name" value="PHD AND RING FINGER DOMAIN-CONTAINING PROTEIN 1"/>
    <property type="match status" value="1"/>
</dbReference>
<organism evidence="8 9">
    <name type="scientific">Crotalus adamanteus</name>
    <name type="common">Eastern diamondback rattlesnake</name>
    <dbReference type="NCBI Taxonomy" id="8729"/>
    <lineage>
        <taxon>Eukaryota</taxon>
        <taxon>Metazoa</taxon>
        <taxon>Chordata</taxon>
        <taxon>Craniata</taxon>
        <taxon>Vertebrata</taxon>
        <taxon>Euteleostomi</taxon>
        <taxon>Lepidosauria</taxon>
        <taxon>Squamata</taxon>
        <taxon>Bifurcata</taxon>
        <taxon>Unidentata</taxon>
        <taxon>Episquamata</taxon>
        <taxon>Toxicofera</taxon>
        <taxon>Serpentes</taxon>
        <taxon>Colubroidea</taxon>
        <taxon>Viperidae</taxon>
        <taxon>Crotalinae</taxon>
        <taxon>Crotalus</taxon>
    </lineage>
</organism>
<feature type="compositionally biased region" description="Polar residues" evidence="5">
    <location>
        <begin position="804"/>
        <end position="817"/>
    </location>
</feature>
<dbReference type="SUPFAM" id="SSF57850">
    <property type="entry name" value="RING/U-box"/>
    <property type="match status" value="1"/>
</dbReference>
<dbReference type="Proteomes" id="UP001474421">
    <property type="component" value="Unassembled WGS sequence"/>
</dbReference>
<dbReference type="AlphaFoldDB" id="A0AAW1C6H8"/>
<keyword evidence="2 4" id="KW-0863">Zinc-finger</keyword>
<reference evidence="8 9" key="1">
    <citation type="journal article" date="2024" name="Proc. Natl. Acad. Sci. U.S.A.">
        <title>The genetic regulatory architecture and epigenomic basis for age-related changes in rattlesnake venom.</title>
        <authorList>
            <person name="Hogan M.P."/>
            <person name="Holding M.L."/>
            <person name="Nystrom G.S."/>
            <person name="Colston T.J."/>
            <person name="Bartlett D.A."/>
            <person name="Mason A.J."/>
            <person name="Ellsworth S.A."/>
            <person name="Rautsaw R.M."/>
            <person name="Lawrence K.C."/>
            <person name="Strickland J.L."/>
            <person name="He B."/>
            <person name="Fraser P."/>
            <person name="Margres M.J."/>
            <person name="Gilbert D.M."/>
            <person name="Gibbs H.L."/>
            <person name="Parkinson C.L."/>
            <person name="Rokyta D.R."/>
        </authorList>
    </citation>
    <scope>NUCLEOTIDE SEQUENCE [LARGE SCALE GENOMIC DNA]</scope>
    <source>
        <strain evidence="8">DRR0105</strain>
    </source>
</reference>
<accession>A0AAW1C6H8</accession>
<feature type="domain" description="PHD-type" evidence="6">
    <location>
        <begin position="263"/>
        <end position="313"/>
    </location>
</feature>
<dbReference type="PROSITE" id="PS50089">
    <property type="entry name" value="ZF_RING_2"/>
    <property type="match status" value="1"/>
</dbReference>
<feature type="domain" description="RING-type" evidence="7">
    <location>
        <begin position="186"/>
        <end position="227"/>
    </location>
</feature>
<dbReference type="InterPro" id="IPR057031">
    <property type="entry name" value="SFR19-like_C"/>
</dbReference>
<comment type="caution">
    <text evidence="8">The sequence shown here is derived from an EMBL/GenBank/DDBJ whole genome shotgun (WGS) entry which is preliminary data.</text>
</comment>
<dbReference type="PROSITE" id="PS00518">
    <property type="entry name" value="ZF_RING_1"/>
    <property type="match status" value="1"/>
</dbReference>
<dbReference type="CDD" id="cd16635">
    <property type="entry name" value="mRING-HC-C3HC3D_PHRF1"/>
    <property type="match status" value="1"/>
</dbReference>
<feature type="compositionally biased region" description="Basic residues" evidence="5">
    <location>
        <begin position="414"/>
        <end position="435"/>
    </location>
</feature>
<feature type="compositionally biased region" description="Acidic residues" evidence="5">
    <location>
        <begin position="115"/>
        <end position="156"/>
    </location>
</feature>
<evidence type="ECO:0000259" key="6">
    <source>
        <dbReference type="PROSITE" id="PS50016"/>
    </source>
</evidence>
<evidence type="ECO:0000256" key="5">
    <source>
        <dbReference type="SAM" id="MobiDB-lite"/>
    </source>
</evidence>
<dbReference type="InterPro" id="IPR011011">
    <property type="entry name" value="Znf_FYVE_PHD"/>
</dbReference>
<feature type="compositionally biased region" description="Low complexity" evidence="5">
    <location>
        <begin position="104"/>
        <end position="114"/>
    </location>
</feature>
<dbReference type="PROSITE" id="PS50016">
    <property type="entry name" value="ZF_PHD_2"/>
    <property type="match status" value="1"/>
</dbReference>
<evidence type="ECO:0000256" key="3">
    <source>
        <dbReference type="ARBA" id="ARBA00022833"/>
    </source>
</evidence>
<feature type="compositionally biased region" description="Basic residues" evidence="5">
    <location>
        <begin position="447"/>
        <end position="463"/>
    </location>
</feature>
<dbReference type="PROSITE" id="PS01359">
    <property type="entry name" value="ZF_PHD_1"/>
    <property type="match status" value="1"/>
</dbReference>
<evidence type="ECO:0000259" key="7">
    <source>
        <dbReference type="PROSITE" id="PS50089"/>
    </source>
</evidence>
<evidence type="ECO:0000313" key="9">
    <source>
        <dbReference type="Proteomes" id="UP001474421"/>
    </source>
</evidence>
<dbReference type="Pfam" id="PF23030">
    <property type="entry name" value="SCAF11-like_C"/>
    <property type="match status" value="1"/>
</dbReference>
<dbReference type="SMART" id="SM00249">
    <property type="entry name" value="PHD"/>
    <property type="match status" value="1"/>
</dbReference>
<sequence length="918" mass="101517">MHGSLLSDRSAWSHGRGIAETSCGGMLARFFYWRKTFRRSQDRTNGSGRPCPLSVRFSTLFRGVASWQEASSKCPAMDEDSQDELINKNAAVGKVKRTNALLFSDAESSDGNSGDSDDTGSEDEGDTEEDGDEENEESEDEDLEDTEEEEAEDMEMTSEQPAYSIQTKAQFNGGINSSSDEDAENCPICLNTFRDQAVGTPENCAHYFCLDCIVEWSKNANSCPVDRIIFKSICVRVRFDGEILKKIPVENTKSQEDGLEEDPTFCEVCGRSDREDRLLLCDGCDAGYHMECLNPPLSEVPVDEWFCPPCAPANATPAEAETDQVSEEEVASLIADVIPTTSRLRPSARTRAIARTRQSERVRATVNRNRITTAQRIQHVPSYLMSSFLDETIEAVAAGLSTAVYQRPLTPRTTTRKKRKGGRRRKATSKKHRTKSSAGKKGTGSWIKRRKHRTKRRKGKKPQMKAEVTARSRIAKTLHLGKPIHGTSFPSVCKPIEPSLGLMRADIGAASLSVFGDPFELDPYNSNEELPVANPASPVSIKRRILSQSALRSHRPVARPVAVGLPGRGVPALIPEPEAEPASVPDLLGSILTGQSLLMMSGSDVVINRDGSLTAKKTVPLLRGSSKAEEALEDHSQSRTPILEALMTNSGTDSSNSKTPISKTISIASSKVQTFQTVRRITPYPLENIFESEVDSLEAPSALVKRVTWNLQEEESDMVTIDKTAKTPFCKQQKPKEGVWKAEDLTQSLNQVYNQNLPLTVPLSSALPPYAPVSQPTVQFIIQGNLPLLTCMAEQGLIPEPEGNLTTASEPSIQEASTGDAEEKVKASKSPVDKTKNEEYMKKLHMQERAVEEVKLAIKPFYQKREITKEEYKDILRKAVQKICHSKSGEINPMKVANLVKAYVEKYKHIRKHKKDQC</sequence>
<evidence type="ECO:0000256" key="4">
    <source>
        <dbReference type="PROSITE-ProRule" id="PRU00175"/>
    </source>
</evidence>
<dbReference type="InterPro" id="IPR019786">
    <property type="entry name" value="Zinc_finger_PHD-type_CS"/>
</dbReference>
<name>A0AAW1C6H8_CROAD</name>
<feature type="region of interest" description="Disordered" evidence="5">
    <location>
        <begin position="103"/>
        <end position="163"/>
    </location>
</feature>
<proteinExistence type="predicted"/>